<gene>
    <name evidence="2" type="ORF">DZF91_35505</name>
</gene>
<comment type="caution">
    <text evidence="2">The sequence shown here is derived from an EMBL/GenBank/DDBJ whole genome shotgun (WGS) entry which is preliminary data.</text>
</comment>
<dbReference type="InterPro" id="IPR011990">
    <property type="entry name" value="TPR-like_helical_dom_sf"/>
</dbReference>
<name>A0A372JC31_9ACTN</name>
<feature type="non-terminal residue" evidence="2">
    <location>
        <position position="1"/>
    </location>
</feature>
<dbReference type="Gene3D" id="1.25.40.10">
    <property type="entry name" value="Tetratricopeptide repeat domain"/>
    <property type="match status" value="1"/>
</dbReference>
<evidence type="ECO:0000256" key="1">
    <source>
        <dbReference type="SAM" id="MobiDB-lite"/>
    </source>
</evidence>
<evidence type="ECO:0000313" key="2">
    <source>
        <dbReference type="EMBL" id="RFU36948.1"/>
    </source>
</evidence>
<evidence type="ECO:0000313" key="3">
    <source>
        <dbReference type="Proteomes" id="UP000261811"/>
    </source>
</evidence>
<proteinExistence type="predicted"/>
<sequence>SGGLLLRHQLAIARRASGAAGDGSRAGGPGGGVTADPAKIQREMADVLGAGDPNALAAMFSLAIDRAGRSTSRALALAGTCHRGFADHFSADHPFVWLCQMAVGAFTLDDGRAAEGLDICAGAADGLGARLGPTHPWTLAAELHLARAHGVNGRYDTAGEVAAGVVAKAAELLGSGHPVHRTARAAVEAADRGAPLPVHHVDVPCT</sequence>
<organism evidence="2 3">
    <name type="scientific">Actinomadura logoneensis</name>
    <dbReference type="NCBI Taxonomy" id="2293572"/>
    <lineage>
        <taxon>Bacteria</taxon>
        <taxon>Bacillati</taxon>
        <taxon>Actinomycetota</taxon>
        <taxon>Actinomycetes</taxon>
        <taxon>Streptosporangiales</taxon>
        <taxon>Thermomonosporaceae</taxon>
        <taxon>Actinomadura</taxon>
    </lineage>
</organism>
<evidence type="ECO:0008006" key="4">
    <source>
        <dbReference type="Google" id="ProtNLM"/>
    </source>
</evidence>
<protein>
    <recommendedName>
        <fullName evidence="4">Tetratricopeptide repeat protein</fullName>
    </recommendedName>
</protein>
<accession>A0A372JC31</accession>
<dbReference type="EMBL" id="QURH01001021">
    <property type="protein sequence ID" value="RFU36948.1"/>
    <property type="molecule type" value="Genomic_DNA"/>
</dbReference>
<feature type="region of interest" description="Disordered" evidence="1">
    <location>
        <begin position="17"/>
        <end position="36"/>
    </location>
</feature>
<dbReference type="AlphaFoldDB" id="A0A372JC31"/>
<dbReference type="RefSeq" id="WP_199487120.1">
    <property type="nucleotide sequence ID" value="NZ_QURH01001021.1"/>
</dbReference>
<feature type="compositionally biased region" description="Gly residues" evidence="1">
    <location>
        <begin position="20"/>
        <end position="33"/>
    </location>
</feature>
<keyword evidence="3" id="KW-1185">Reference proteome</keyword>
<dbReference type="Proteomes" id="UP000261811">
    <property type="component" value="Unassembled WGS sequence"/>
</dbReference>
<reference evidence="2 3" key="1">
    <citation type="submission" date="2018-08" db="EMBL/GenBank/DDBJ databases">
        <title>Actinomadura jelena sp. nov., a novel Actinomycete isolated from soil in Chad.</title>
        <authorList>
            <person name="Shi L."/>
        </authorList>
    </citation>
    <scope>NUCLEOTIDE SEQUENCE [LARGE SCALE GENOMIC DNA]</scope>
    <source>
        <strain evidence="2 3">NEAU-G17</strain>
    </source>
</reference>